<dbReference type="InterPro" id="IPR032675">
    <property type="entry name" value="LRR_dom_sf"/>
</dbReference>
<dbReference type="Pfam" id="PF00560">
    <property type="entry name" value="LRR_1"/>
    <property type="match status" value="1"/>
</dbReference>
<evidence type="ECO:0000256" key="5">
    <source>
        <dbReference type="ARBA" id="ARBA00022692"/>
    </source>
</evidence>
<comment type="caution">
    <text evidence="14">The sequence shown here is derived from an EMBL/GenBank/DDBJ whole genome shotgun (WGS) entry which is preliminary data.</text>
</comment>
<dbReference type="FunFam" id="3.80.10.10:FF:000213">
    <property type="entry name" value="Tyrosine-sulfated glycopeptide receptor 1"/>
    <property type="match status" value="1"/>
</dbReference>
<keyword evidence="8 11" id="KW-1133">Transmembrane helix</keyword>
<name>A0AAW0K4F5_QUESU</name>
<dbReference type="InterPro" id="IPR055414">
    <property type="entry name" value="LRR_R13L4/SHOC2-like"/>
</dbReference>
<feature type="domain" description="Disease resistance R13L4/SHOC-2-like LRR" evidence="13">
    <location>
        <begin position="136"/>
        <end position="362"/>
    </location>
</feature>
<dbReference type="EMBL" id="PKMF04000399">
    <property type="protein sequence ID" value="KAK7833788.1"/>
    <property type="molecule type" value="Genomic_DNA"/>
</dbReference>
<organism evidence="14 15">
    <name type="scientific">Quercus suber</name>
    <name type="common">Cork oak</name>
    <dbReference type="NCBI Taxonomy" id="58331"/>
    <lineage>
        <taxon>Eukaryota</taxon>
        <taxon>Viridiplantae</taxon>
        <taxon>Streptophyta</taxon>
        <taxon>Embryophyta</taxon>
        <taxon>Tracheophyta</taxon>
        <taxon>Spermatophyta</taxon>
        <taxon>Magnoliopsida</taxon>
        <taxon>eudicotyledons</taxon>
        <taxon>Gunneridae</taxon>
        <taxon>Pentapetalae</taxon>
        <taxon>rosids</taxon>
        <taxon>fabids</taxon>
        <taxon>Fagales</taxon>
        <taxon>Fagaceae</taxon>
        <taxon>Quercus</taxon>
    </lineage>
</organism>
<feature type="chain" id="PRO_5043429763" evidence="12">
    <location>
        <begin position="19"/>
        <end position="474"/>
    </location>
</feature>
<evidence type="ECO:0000256" key="2">
    <source>
        <dbReference type="ARBA" id="ARBA00009592"/>
    </source>
</evidence>
<dbReference type="InterPro" id="IPR053211">
    <property type="entry name" value="DNA_repair-toleration"/>
</dbReference>
<comment type="subcellular location">
    <subcellularLocation>
        <location evidence="1">Cell membrane</location>
    </subcellularLocation>
</comment>
<keyword evidence="5 11" id="KW-0812">Transmembrane</keyword>
<sequence length="474" mass="52558">MFFRGFCLFFVLMALSLSFELPNLNSETLTCNPDDLGALTGFSNCLESTIPEWNWNSTDFPGCCAWTGVTCDNSTGFNRRVVGLELGSKRLVGKICGSLADLNQLRVLNFSNNFLGWSFPDDLFNLPNIEIIDISNNDFVGLFQLKNLSELNLQVNNISGSLSNGIGNLSNLVKLDISFNLFSGVLPDIFTRLARLEQFSARSNLFTGLGANLFQGPIPNSLSSCRGLKTLNLGRNNLSSELPNNFKNLKSLTQLSLSNTSLSSILSTLRILQHCRNLSMLALTRNFHDEQIPNDMSLEFKNLNSLILGNCQLRGPIPEWLSRCHKLQFLDLAWNHLGGNIPSWFGKFESLFYLDLSNNSLKGEIPKGLTELRSLISGKATIEEPVSSFQLYTAGQGGPSLSYRQISSFPPTIDLSYNILQGPIWPGFGNLKRLRRTIIGPPFKIGAATGFVLTVICCFISGWALPKPHKRNYM</sequence>
<protein>
    <submittedName>
        <fullName evidence="14">Phytosulfokine receptor 1</fullName>
    </submittedName>
</protein>
<keyword evidence="7" id="KW-0677">Repeat</keyword>
<dbReference type="Proteomes" id="UP000237347">
    <property type="component" value="Unassembled WGS sequence"/>
</dbReference>
<evidence type="ECO:0000256" key="7">
    <source>
        <dbReference type="ARBA" id="ARBA00022737"/>
    </source>
</evidence>
<dbReference type="AlphaFoldDB" id="A0AAW0K4F5"/>
<dbReference type="PANTHER" id="PTHR48060">
    <property type="entry name" value="DNA DAMAGE-REPAIR/TOLERATION PROTEIN DRT100"/>
    <property type="match status" value="1"/>
</dbReference>
<dbReference type="SMART" id="SM00369">
    <property type="entry name" value="LRR_TYP"/>
    <property type="match status" value="7"/>
</dbReference>
<evidence type="ECO:0000256" key="9">
    <source>
        <dbReference type="ARBA" id="ARBA00023136"/>
    </source>
</evidence>
<evidence type="ECO:0000256" key="11">
    <source>
        <dbReference type="SAM" id="Phobius"/>
    </source>
</evidence>
<dbReference type="InterPro" id="IPR003591">
    <property type="entry name" value="Leu-rich_rpt_typical-subtyp"/>
</dbReference>
<dbReference type="Pfam" id="PF23598">
    <property type="entry name" value="LRR_14"/>
    <property type="match status" value="1"/>
</dbReference>
<evidence type="ECO:0000256" key="4">
    <source>
        <dbReference type="ARBA" id="ARBA00022614"/>
    </source>
</evidence>
<keyword evidence="10" id="KW-0325">Glycoprotein</keyword>
<evidence type="ECO:0000256" key="8">
    <source>
        <dbReference type="ARBA" id="ARBA00022989"/>
    </source>
</evidence>
<proteinExistence type="inferred from homology"/>
<evidence type="ECO:0000313" key="15">
    <source>
        <dbReference type="Proteomes" id="UP000237347"/>
    </source>
</evidence>
<keyword evidence="6 12" id="KW-0732">Signal</keyword>
<comment type="similarity">
    <text evidence="2">Belongs to the RLP family.</text>
</comment>
<keyword evidence="3" id="KW-1003">Cell membrane</keyword>
<accession>A0AAW0K4F5</accession>
<gene>
    <name evidence="14" type="primary">PSKR1_5</name>
    <name evidence="14" type="ORF">CFP56_025252</name>
</gene>
<feature type="signal peptide" evidence="12">
    <location>
        <begin position="1"/>
        <end position="18"/>
    </location>
</feature>
<dbReference type="InterPro" id="IPR001611">
    <property type="entry name" value="Leu-rich_rpt"/>
</dbReference>
<evidence type="ECO:0000256" key="10">
    <source>
        <dbReference type="ARBA" id="ARBA00023180"/>
    </source>
</evidence>
<keyword evidence="14" id="KW-0675">Receptor</keyword>
<evidence type="ECO:0000256" key="1">
    <source>
        <dbReference type="ARBA" id="ARBA00004236"/>
    </source>
</evidence>
<dbReference type="Gene3D" id="3.80.10.10">
    <property type="entry name" value="Ribonuclease Inhibitor"/>
    <property type="match status" value="3"/>
</dbReference>
<evidence type="ECO:0000256" key="6">
    <source>
        <dbReference type="ARBA" id="ARBA00022729"/>
    </source>
</evidence>
<dbReference type="SUPFAM" id="SSF52047">
    <property type="entry name" value="RNI-like"/>
    <property type="match status" value="1"/>
</dbReference>
<keyword evidence="4" id="KW-0433">Leucine-rich repeat</keyword>
<evidence type="ECO:0000256" key="3">
    <source>
        <dbReference type="ARBA" id="ARBA00022475"/>
    </source>
</evidence>
<dbReference type="PANTHER" id="PTHR48060:SF9">
    <property type="entry name" value="LRR RECEPTOR-LIKE SERINE_THREONINE-PROTEIN KINASE GSO1"/>
    <property type="match status" value="1"/>
</dbReference>
<evidence type="ECO:0000313" key="14">
    <source>
        <dbReference type="EMBL" id="KAK7833788.1"/>
    </source>
</evidence>
<dbReference type="GO" id="GO:0005886">
    <property type="term" value="C:plasma membrane"/>
    <property type="evidence" value="ECO:0007669"/>
    <property type="project" value="UniProtKB-SubCell"/>
</dbReference>
<reference evidence="14 15" key="1">
    <citation type="journal article" date="2018" name="Sci. Data">
        <title>The draft genome sequence of cork oak.</title>
        <authorList>
            <person name="Ramos A.M."/>
            <person name="Usie A."/>
            <person name="Barbosa P."/>
            <person name="Barros P.M."/>
            <person name="Capote T."/>
            <person name="Chaves I."/>
            <person name="Simoes F."/>
            <person name="Abreu I."/>
            <person name="Carrasquinho I."/>
            <person name="Faro C."/>
            <person name="Guimaraes J.B."/>
            <person name="Mendonca D."/>
            <person name="Nobrega F."/>
            <person name="Rodrigues L."/>
            <person name="Saibo N.J.M."/>
            <person name="Varela M.C."/>
            <person name="Egas C."/>
            <person name="Matos J."/>
            <person name="Miguel C.M."/>
            <person name="Oliveira M.M."/>
            <person name="Ricardo C.P."/>
            <person name="Goncalves S."/>
        </authorList>
    </citation>
    <scope>NUCLEOTIDE SEQUENCE [LARGE SCALE GENOMIC DNA]</scope>
    <source>
        <strain evidence="15">cv. HL8</strain>
    </source>
</reference>
<feature type="transmembrane region" description="Helical" evidence="11">
    <location>
        <begin position="445"/>
        <end position="465"/>
    </location>
</feature>
<keyword evidence="9 11" id="KW-0472">Membrane</keyword>
<evidence type="ECO:0000256" key="12">
    <source>
        <dbReference type="SAM" id="SignalP"/>
    </source>
</evidence>
<keyword evidence="15" id="KW-1185">Reference proteome</keyword>
<evidence type="ECO:0000259" key="13">
    <source>
        <dbReference type="Pfam" id="PF23598"/>
    </source>
</evidence>